<proteinExistence type="inferred from homology"/>
<dbReference type="EMBL" id="MU005975">
    <property type="protein sequence ID" value="KAF2861083.1"/>
    <property type="molecule type" value="Genomic_DNA"/>
</dbReference>
<evidence type="ECO:0000256" key="4">
    <source>
        <dbReference type="ARBA" id="ARBA00022619"/>
    </source>
</evidence>
<comment type="catalytic activity">
    <reaction evidence="6 7">
        <text>(2S)-2-hydroxy-3-oxobutyl phosphate + 5-amino-6-(D-ribitylamino)uracil = 6,7-dimethyl-8-(1-D-ribityl)lumazine + phosphate + 2 H2O + H(+)</text>
        <dbReference type="Rhea" id="RHEA:26152"/>
        <dbReference type="ChEBI" id="CHEBI:15377"/>
        <dbReference type="ChEBI" id="CHEBI:15378"/>
        <dbReference type="ChEBI" id="CHEBI:15934"/>
        <dbReference type="ChEBI" id="CHEBI:43474"/>
        <dbReference type="ChEBI" id="CHEBI:58201"/>
        <dbReference type="ChEBI" id="CHEBI:58830"/>
        <dbReference type="EC" id="2.5.1.78"/>
    </reaction>
</comment>
<dbReference type="GO" id="GO:0000906">
    <property type="term" value="F:6,7-dimethyl-8-ribityllumazine synthase activity"/>
    <property type="evidence" value="ECO:0007669"/>
    <property type="project" value="UniProtKB-EC"/>
</dbReference>
<dbReference type="InterPro" id="IPR002180">
    <property type="entry name" value="LS/RS"/>
</dbReference>
<comment type="function">
    <text evidence="7">Catalyzes the formation of 6,7-dimethyl-8-ribityllumazine by condensation of 5-amino-6-(D-ribitylamino)uracil with 3,4-dihydroxy-2-butanone 4-phosphate. This is the penultimate step in the biosynthesis of riboflavin.</text>
</comment>
<name>A0A6A7C105_9PEZI</name>
<protein>
    <recommendedName>
        <fullName evidence="3 7">6,7-dimethyl-8-ribityllumazine synthase</fullName>
        <shortName evidence="7">DMRL synthase</shortName>
        <ecNumber evidence="3 7">2.5.1.78</ecNumber>
    </recommendedName>
</protein>
<dbReference type="GO" id="GO:0009349">
    <property type="term" value="C:riboflavin synthase complex"/>
    <property type="evidence" value="ECO:0007669"/>
    <property type="project" value="UniProtKB-UniRule"/>
</dbReference>
<dbReference type="PANTHER" id="PTHR21058:SF0">
    <property type="entry name" value="6,7-DIMETHYL-8-RIBITYLLUMAZINE SYNTHASE"/>
    <property type="match status" value="1"/>
</dbReference>
<dbReference type="Gene3D" id="3.40.50.960">
    <property type="entry name" value="Lumazine/riboflavin synthase"/>
    <property type="match status" value="2"/>
</dbReference>
<dbReference type="PANTHER" id="PTHR21058">
    <property type="entry name" value="6,7-DIMETHYL-8-RIBITYLLUMAZINE SYNTHASE DMRL SYNTHASE LUMAZINE SYNTHASE"/>
    <property type="match status" value="1"/>
</dbReference>
<keyword evidence="9" id="KW-1185">Reference proteome</keyword>
<dbReference type="UniPathway" id="UPA00275">
    <property type="reaction ID" value="UER00404"/>
</dbReference>
<dbReference type="GO" id="GO:0005758">
    <property type="term" value="C:mitochondrial intermembrane space"/>
    <property type="evidence" value="ECO:0007669"/>
    <property type="project" value="TreeGrafter"/>
</dbReference>
<dbReference type="Pfam" id="PF00885">
    <property type="entry name" value="DMRL_synthase"/>
    <property type="match status" value="1"/>
</dbReference>
<gene>
    <name evidence="8" type="ORF">K470DRAFT_257232</name>
</gene>
<evidence type="ECO:0000256" key="5">
    <source>
        <dbReference type="ARBA" id="ARBA00022679"/>
    </source>
</evidence>
<comment type="similarity">
    <text evidence="2 7">Belongs to the DMRL synthase family.</text>
</comment>
<keyword evidence="4 7" id="KW-0686">Riboflavin biosynthesis</keyword>
<sequence length="225" mass="24175">MGDPIGRAFVLPRTSSKVEKRRERNWTEKKEGEIGIDKRRLSVGQILKMVAPRGMSFSSKGPGSVLRFDGKDLRIGIVNARWNNDIIDLLLAGAKKALKDAGVKDENIVIQTVPGSYELPLAVTGMANAGKTAGAPFDAIIAIGALIKGHTMHFEYIADAVSHGLMRVQIDTGCPVIFGLLTLLNAAQGMERAGADGGHNHGEDWGYAAVELGSKRRAWGQGKFV</sequence>
<reference evidence="8" key="1">
    <citation type="journal article" date="2020" name="Stud. Mycol.">
        <title>101 Dothideomycetes genomes: a test case for predicting lifestyles and emergence of pathogens.</title>
        <authorList>
            <person name="Haridas S."/>
            <person name="Albert R."/>
            <person name="Binder M."/>
            <person name="Bloem J."/>
            <person name="Labutti K."/>
            <person name="Salamov A."/>
            <person name="Andreopoulos B."/>
            <person name="Baker S."/>
            <person name="Barry K."/>
            <person name="Bills G."/>
            <person name="Bluhm B."/>
            <person name="Cannon C."/>
            <person name="Castanera R."/>
            <person name="Culley D."/>
            <person name="Daum C."/>
            <person name="Ezra D."/>
            <person name="Gonzalez J."/>
            <person name="Henrissat B."/>
            <person name="Kuo A."/>
            <person name="Liang C."/>
            <person name="Lipzen A."/>
            <person name="Lutzoni F."/>
            <person name="Magnuson J."/>
            <person name="Mondo S."/>
            <person name="Nolan M."/>
            <person name="Ohm R."/>
            <person name="Pangilinan J."/>
            <person name="Park H.-J."/>
            <person name="Ramirez L."/>
            <person name="Alfaro M."/>
            <person name="Sun H."/>
            <person name="Tritt A."/>
            <person name="Yoshinaga Y."/>
            <person name="Zwiers L.-H."/>
            <person name="Turgeon B."/>
            <person name="Goodwin S."/>
            <person name="Spatafora J."/>
            <person name="Crous P."/>
            <person name="Grigoriev I."/>
        </authorList>
    </citation>
    <scope>NUCLEOTIDE SEQUENCE</scope>
    <source>
        <strain evidence="8">CBS 480.64</strain>
    </source>
</reference>
<dbReference type="CDD" id="cd09209">
    <property type="entry name" value="Lumazine_synthase-I"/>
    <property type="match status" value="1"/>
</dbReference>
<dbReference type="Proteomes" id="UP000799421">
    <property type="component" value="Unassembled WGS sequence"/>
</dbReference>
<evidence type="ECO:0000313" key="8">
    <source>
        <dbReference type="EMBL" id="KAF2861083.1"/>
    </source>
</evidence>
<evidence type="ECO:0000313" key="9">
    <source>
        <dbReference type="Proteomes" id="UP000799421"/>
    </source>
</evidence>
<evidence type="ECO:0000256" key="3">
    <source>
        <dbReference type="ARBA" id="ARBA00012664"/>
    </source>
</evidence>
<dbReference type="InterPro" id="IPR034964">
    <property type="entry name" value="LS"/>
</dbReference>
<keyword evidence="5 7" id="KW-0808">Transferase</keyword>
<dbReference type="NCBIfam" id="TIGR00114">
    <property type="entry name" value="lumazine-synth"/>
    <property type="match status" value="1"/>
</dbReference>
<evidence type="ECO:0000256" key="6">
    <source>
        <dbReference type="ARBA" id="ARBA00048785"/>
    </source>
</evidence>
<organism evidence="8 9">
    <name type="scientific">Piedraia hortae CBS 480.64</name>
    <dbReference type="NCBI Taxonomy" id="1314780"/>
    <lineage>
        <taxon>Eukaryota</taxon>
        <taxon>Fungi</taxon>
        <taxon>Dikarya</taxon>
        <taxon>Ascomycota</taxon>
        <taxon>Pezizomycotina</taxon>
        <taxon>Dothideomycetes</taxon>
        <taxon>Dothideomycetidae</taxon>
        <taxon>Capnodiales</taxon>
        <taxon>Piedraiaceae</taxon>
        <taxon>Piedraia</taxon>
    </lineage>
</organism>
<dbReference type="SUPFAM" id="SSF52121">
    <property type="entry name" value="Lumazine synthase"/>
    <property type="match status" value="1"/>
</dbReference>
<evidence type="ECO:0000256" key="1">
    <source>
        <dbReference type="ARBA" id="ARBA00004917"/>
    </source>
</evidence>
<dbReference type="OrthoDB" id="2965at2759"/>
<dbReference type="GO" id="GO:0009231">
    <property type="term" value="P:riboflavin biosynthetic process"/>
    <property type="evidence" value="ECO:0007669"/>
    <property type="project" value="UniProtKB-UniPathway"/>
</dbReference>
<dbReference type="EC" id="2.5.1.78" evidence="3 7"/>
<accession>A0A6A7C105</accession>
<dbReference type="HAMAP" id="MF_00178">
    <property type="entry name" value="Lumazine_synth"/>
    <property type="match status" value="1"/>
</dbReference>
<comment type="pathway">
    <text evidence="1 7">Cofactor biosynthesis; riboflavin biosynthesis; riboflavin from 2-hydroxy-3-oxobutyl phosphate and 5-amino-6-(D-ribitylamino)uracil: step 1/2.</text>
</comment>
<dbReference type="InterPro" id="IPR036467">
    <property type="entry name" value="LS/RS_sf"/>
</dbReference>
<evidence type="ECO:0000256" key="7">
    <source>
        <dbReference type="RuleBase" id="RU003795"/>
    </source>
</evidence>
<dbReference type="AlphaFoldDB" id="A0A6A7C105"/>
<evidence type="ECO:0000256" key="2">
    <source>
        <dbReference type="ARBA" id="ARBA00007424"/>
    </source>
</evidence>